<dbReference type="NCBIfam" id="TIGR00099">
    <property type="entry name" value="Cof-subfamily"/>
    <property type="match status" value="1"/>
</dbReference>
<dbReference type="SFLD" id="SFLDG01140">
    <property type="entry name" value="C2.B:_Phosphomannomutase_and_P"/>
    <property type="match status" value="1"/>
</dbReference>
<dbReference type="Gene3D" id="3.30.1240.10">
    <property type="match status" value="1"/>
</dbReference>
<dbReference type="Gene3D" id="3.40.50.1000">
    <property type="entry name" value="HAD superfamily/HAD-like"/>
    <property type="match status" value="1"/>
</dbReference>
<dbReference type="AlphaFoldDB" id="A0A385Q0U9"/>
<dbReference type="PANTHER" id="PTHR10000:SF8">
    <property type="entry name" value="HAD SUPERFAMILY HYDROLASE-LIKE, TYPE 3"/>
    <property type="match status" value="1"/>
</dbReference>
<evidence type="ECO:0000313" key="2">
    <source>
        <dbReference type="Proteomes" id="UP000265562"/>
    </source>
</evidence>
<dbReference type="GO" id="GO:0000287">
    <property type="term" value="F:magnesium ion binding"/>
    <property type="evidence" value="ECO:0007669"/>
    <property type="project" value="TreeGrafter"/>
</dbReference>
<evidence type="ECO:0000313" key="1">
    <source>
        <dbReference type="EMBL" id="AYA99912.1"/>
    </source>
</evidence>
<sequence length="259" mass="29251">MIKLIASDVDGTLVGDGEGKLDKRIVDTIRAIHDKGIHFVVASGRQWVSIENVFEEVKDKIFYISDNGAYIGINGRNLFLNKMDDDIAKDLILDIRKNKELVAIVADELSYYIEEKNEFLMDWIRGGYRGRIEFVDDLTKVQNIIKISAYSNNIYGKADDIIAKYSDKLLVNYAAEMWLDCTAKGVSKGNALRKLQEAFEITENETMVFGDQANDVEMFKAAYYSFAVKNAAPIAKEAARFMADSNKNLGVLKILEYLL</sequence>
<dbReference type="EMBL" id="CP032364">
    <property type="protein sequence ID" value="AYA99912.1"/>
    <property type="molecule type" value="Genomic_DNA"/>
</dbReference>
<dbReference type="GO" id="GO:0005829">
    <property type="term" value="C:cytosol"/>
    <property type="evidence" value="ECO:0007669"/>
    <property type="project" value="TreeGrafter"/>
</dbReference>
<accession>A0A385Q0U9</accession>
<name>A0A385Q0U9_9FIRM</name>
<dbReference type="KEGG" id="lua:D4A81_08165"/>
<dbReference type="OrthoDB" id="9814970at2"/>
<gene>
    <name evidence="1" type="ORF">D4A81_08165</name>
</gene>
<protein>
    <submittedName>
        <fullName evidence="1">HAD family phosphatase</fullName>
    </submittedName>
</protein>
<keyword evidence="2" id="KW-1185">Reference proteome</keyword>
<dbReference type="InterPro" id="IPR036412">
    <property type="entry name" value="HAD-like_sf"/>
</dbReference>
<dbReference type="InterPro" id="IPR023214">
    <property type="entry name" value="HAD_sf"/>
</dbReference>
<dbReference type="InterPro" id="IPR000150">
    <property type="entry name" value="Cof"/>
</dbReference>
<dbReference type="GO" id="GO:0016791">
    <property type="term" value="F:phosphatase activity"/>
    <property type="evidence" value="ECO:0007669"/>
    <property type="project" value="TreeGrafter"/>
</dbReference>
<dbReference type="InterPro" id="IPR006379">
    <property type="entry name" value="HAD-SF_hydro_IIB"/>
</dbReference>
<dbReference type="NCBIfam" id="TIGR01484">
    <property type="entry name" value="HAD-SF-IIB"/>
    <property type="match status" value="1"/>
</dbReference>
<dbReference type="Pfam" id="PF08282">
    <property type="entry name" value="Hydrolase_3"/>
    <property type="match status" value="1"/>
</dbReference>
<dbReference type="Proteomes" id="UP000265562">
    <property type="component" value="Chromosome"/>
</dbReference>
<dbReference type="SUPFAM" id="SSF56784">
    <property type="entry name" value="HAD-like"/>
    <property type="match status" value="1"/>
</dbReference>
<dbReference type="PANTHER" id="PTHR10000">
    <property type="entry name" value="PHOSPHOSERINE PHOSPHATASE"/>
    <property type="match status" value="1"/>
</dbReference>
<proteinExistence type="predicted"/>
<dbReference type="SFLD" id="SFLDG01144">
    <property type="entry name" value="C2.B.4:_PGP_Like"/>
    <property type="match status" value="1"/>
</dbReference>
<reference evidence="1 2" key="1">
    <citation type="submission" date="2018-09" db="EMBL/GenBank/DDBJ databases">
        <title>Genome sequencing of Lachnoanaerobaculum umeaense DSM 23576.</title>
        <authorList>
            <person name="Kook J.-K."/>
            <person name="Park S.-N."/>
            <person name="Lim Y.K."/>
        </authorList>
    </citation>
    <scope>NUCLEOTIDE SEQUENCE [LARGE SCALE GENOMIC DNA]</scope>
    <source>
        <strain evidence="2">DSM 23576 \ CCUG 58757</strain>
    </source>
</reference>
<dbReference type="SFLD" id="SFLDS00003">
    <property type="entry name" value="Haloacid_Dehalogenase"/>
    <property type="match status" value="1"/>
</dbReference>
<organism evidence="1 2">
    <name type="scientific">Lachnoanaerobaculum umeaense</name>
    <dbReference type="NCBI Taxonomy" id="617123"/>
    <lineage>
        <taxon>Bacteria</taxon>
        <taxon>Bacillati</taxon>
        <taxon>Bacillota</taxon>
        <taxon>Clostridia</taxon>
        <taxon>Lachnospirales</taxon>
        <taxon>Lachnospiraceae</taxon>
        <taxon>Lachnoanaerobaculum</taxon>
    </lineage>
</organism>
<dbReference type="RefSeq" id="WP_111524358.1">
    <property type="nucleotide sequence ID" value="NZ_CP032364.1"/>
</dbReference>